<dbReference type="InterPro" id="IPR000073">
    <property type="entry name" value="AB_hydrolase_1"/>
</dbReference>
<dbReference type="PANTHER" id="PTHR43798:SF33">
    <property type="entry name" value="HYDROLASE, PUTATIVE (AFU_ORTHOLOGUE AFUA_2G14860)-RELATED"/>
    <property type="match status" value="1"/>
</dbReference>
<reference evidence="2 3" key="1">
    <citation type="journal article" date="2019" name="Int. J. Syst. Evol. Microbiol.">
        <title>The Global Catalogue of Microorganisms (GCM) 10K type strain sequencing project: providing services to taxonomists for standard genome sequencing and annotation.</title>
        <authorList>
            <consortium name="The Broad Institute Genomics Platform"/>
            <consortium name="The Broad Institute Genome Sequencing Center for Infectious Disease"/>
            <person name="Wu L."/>
            <person name="Ma J."/>
        </authorList>
    </citation>
    <scope>NUCLEOTIDE SEQUENCE [LARGE SCALE GENOMIC DNA]</scope>
    <source>
        <strain evidence="2 3">JCM 9383</strain>
    </source>
</reference>
<dbReference type="SUPFAM" id="SSF53474">
    <property type="entry name" value="alpha/beta-Hydrolases"/>
    <property type="match status" value="1"/>
</dbReference>
<sequence length="266" mass="29042">MMAINRNAESHEVRRPDDTSIRYTVSGSAVGPAMVLVHGWGCDRHDFDAIIAHLPRQLRVLAIDLAEHGDSRSTRGTWTMEEFARDVAAVLEAESVGSCVVVGHSMGRAVAVETARLLPHTVTRVVALDALHYLSLFPAQEEHAAEALLRPFREDFAGAMRGMVESGSPPGTDPALMDAYTKKMSAMRQPAGLHALEALVHWDMDAALHEGSQPITLFAVRTIITQEAIDRYGHRMRIDLVDLGSHHFHAESPEATVGLLAAEMSD</sequence>
<evidence type="ECO:0000313" key="3">
    <source>
        <dbReference type="Proteomes" id="UP001500979"/>
    </source>
</evidence>
<dbReference type="Pfam" id="PF00561">
    <property type="entry name" value="Abhydrolase_1"/>
    <property type="match status" value="1"/>
</dbReference>
<keyword evidence="2" id="KW-0378">Hydrolase</keyword>
<dbReference type="InterPro" id="IPR029058">
    <property type="entry name" value="AB_hydrolase_fold"/>
</dbReference>
<dbReference type="InterPro" id="IPR050266">
    <property type="entry name" value="AB_hydrolase_sf"/>
</dbReference>
<dbReference type="Proteomes" id="UP001500979">
    <property type="component" value="Unassembled WGS sequence"/>
</dbReference>
<evidence type="ECO:0000313" key="2">
    <source>
        <dbReference type="EMBL" id="GAA2788447.1"/>
    </source>
</evidence>
<gene>
    <name evidence="2" type="ORF">GCM10010470_23820</name>
</gene>
<keyword evidence="3" id="KW-1185">Reference proteome</keyword>
<dbReference type="PANTHER" id="PTHR43798">
    <property type="entry name" value="MONOACYLGLYCEROL LIPASE"/>
    <property type="match status" value="1"/>
</dbReference>
<comment type="caution">
    <text evidence="2">The sequence shown here is derived from an EMBL/GenBank/DDBJ whole genome shotgun (WGS) entry which is preliminary data.</text>
</comment>
<proteinExistence type="predicted"/>
<evidence type="ECO:0000259" key="1">
    <source>
        <dbReference type="Pfam" id="PF00561"/>
    </source>
</evidence>
<protein>
    <submittedName>
        <fullName evidence="2">Alpha/beta hydrolase</fullName>
    </submittedName>
</protein>
<organism evidence="2 3">
    <name type="scientific">Saccharopolyspora taberi</name>
    <dbReference type="NCBI Taxonomy" id="60895"/>
    <lineage>
        <taxon>Bacteria</taxon>
        <taxon>Bacillati</taxon>
        <taxon>Actinomycetota</taxon>
        <taxon>Actinomycetes</taxon>
        <taxon>Pseudonocardiales</taxon>
        <taxon>Pseudonocardiaceae</taxon>
        <taxon>Saccharopolyspora</taxon>
    </lineage>
</organism>
<accession>A0ABN3VB73</accession>
<dbReference type="GO" id="GO:0016787">
    <property type="term" value="F:hydrolase activity"/>
    <property type="evidence" value="ECO:0007669"/>
    <property type="project" value="UniProtKB-KW"/>
</dbReference>
<dbReference type="Gene3D" id="3.40.50.1820">
    <property type="entry name" value="alpha/beta hydrolase"/>
    <property type="match status" value="1"/>
</dbReference>
<dbReference type="EMBL" id="BAAAUX010000011">
    <property type="protein sequence ID" value="GAA2788447.1"/>
    <property type="molecule type" value="Genomic_DNA"/>
</dbReference>
<name>A0ABN3VB73_9PSEU</name>
<feature type="domain" description="AB hydrolase-1" evidence="1">
    <location>
        <begin position="32"/>
        <end position="170"/>
    </location>
</feature>